<keyword evidence="3" id="KW-1185">Reference proteome</keyword>
<sequence length="108" mass="11898">MSVDRTEPCSYIDGRAQSANASLVETKGTQRGNPRCRVMPLLRTSQLQASVSVPDAFDDDEAVPLEQSRQRDAGRGRWCKSSGGFARLERDSSLRSTNSGGDIWSYSR</sequence>
<gene>
    <name evidence="2" type="ORF">TGVEG_217728</name>
</gene>
<dbReference type="VEuPathDB" id="ToxoDB:TGVEG_217728"/>
<name>A0A125YWX0_TOXGV</name>
<comment type="caution">
    <text evidence="2">The sequence shown here is derived from an EMBL/GenBank/DDBJ whole genome shotgun (WGS) entry which is preliminary data.</text>
</comment>
<accession>A0A125YWX0</accession>
<dbReference type="Proteomes" id="UP000002226">
    <property type="component" value="Unassembled WGS sequence"/>
</dbReference>
<dbReference type="EMBL" id="AAYL02000082">
    <property type="protein sequence ID" value="ESS34083.1"/>
    <property type="molecule type" value="Genomic_DNA"/>
</dbReference>
<reference evidence="2" key="1">
    <citation type="submission" date="2007-03" db="EMBL/GenBank/DDBJ databases">
        <authorList>
            <person name="Paulsen I."/>
        </authorList>
    </citation>
    <scope>NUCLEOTIDE SEQUENCE</scope>
    <source>
        <strain evidence="2">VEG</strain>
    </source>
</reference>
<evidence type="ECO:0000256" key="1">
    <source>
        <dbReference type="SAM" id="MobiDB-lite"/>
    </source>
</evidence>
<protein>
    <submittedName>
        <fullName evidence="2">Uncharacterized protein</fullName>
    </submittedName>
</protein>
<dbReference type="AlphaFoldDB" id="A0A125YWX0"/>
<evidence type="ECO:0000313" key="2">
    <source>
        <dbReference type="EMBL" id="ESS34083.1"/>
    </source>
</evidence>
<organism evidence="2 3">
    <name type="scientific">Toxoplasma gondii (strain ATCC 50861 / VEG)</name>
    <dbReference type="NCBI Taxonomy" id="432359"/>
    <lineage>
        <taxon>Eukaryota</taxon>
        <taxon>Sar</taxon>
        <taxon>Alveolata</taxon>
        <taxon>Apicomplexa</taxon>
        <taxon>Conoidasida</taxon>
        <taxon>Coccidia</taxon>
        <taxon>Eucoccidiorida</taxon>
        <taxon>Eimeriorina</taxon>
        <taxon>Sarcocystidae</taxon>
        <taxon>Toxoplasma</taxon>
    </lineage>
</organism>
<evidence type="ECO:0000313" key="3">
    <source>
        <dbReference type="Proteomes" id="UP000002226"/>
    </source>
</evidence>
<proteinExistence type="predicted"/>
<feature type="region of interest" description="Disordered" evidence="1">
    <location>
        <begin position="58"/>
        <end position="78"/>
    </location>
</feature>